<proteinExistence type="predicted"/>
<evidence type="ECO:0000313" key="1">
    <source>
        <dbReference type="EMBL" id="ADB29854.1"/>
    </source>
</evidence>
<dbReference type="OrthoDB" id="3294586at2"/>
<evidence type="ECO:0000313" key="2">
    <source>
        <dbReference type="Proteomes" id="UP000007967"/>
    </source>
</evidence>
<name>D2PYK8_KRIFD</name>
<dbReference type="KEGG" id="kfl:Kfla_0734"/>
<keyword evidence="2" id="KW-1185">Reference proteome</keyword>
<dbReference type="Proteomes" id="UP000007967">
    <property type="component" value="Chromosome"/>
</dbReference>
<accession>D2PYK8</accession>
<organism evidence="1 2">
    <name type="scientific">Kribbella flavida (strain DSM 17836 / JCM 10339 / NBRC 14399)</name>
    <dbReference type="NCBI Taxonomy" id="479435"/>
    <lineage>
        <taxon>Bacteria</taxon>
        <taxon>Bacillati</taxon>
        <taxon>Actinomycetota</taxon>
        <taxon>Actinomycetes</taxon>
        <taxon>Propionibacteriales</taxon>
        <taxon>Kribbellaceae</taxon>
        <taxon>Kribbella</taxon>
    </lineage>
</organism>
<gene>
    <name evidence="1" type="ordered locus">Kfla_0734</name>
</gene>
<dbReference type="HOGENOM" id="CLU_1633242_0_0_11"/>
<sequence length="162" mass="16749">MGYWGYLVAAKSDQPLHELPELSAFGDEYVEVKPLSNGWQQVWVAGANDNPLTGAQSLATVTGHPVLAALILDSDCGPVSAATPPGATWSGTLAKSIAVDSYAMPDDNIPASAAASTFTEWATSAALLADQTLITRALAPTATDPEHLFTLLLQATGIAAVN</sequence>
<reference evidence="1 2" key="2">
    <citation type="journal article" date="2010" name="Stand. Genomic Sci.">
        <title>Complete genome sequence of Kribbella flavida type strain (IFO 14399).</title>
        <authorList>
            <person name="Pukall R."/>
            <person name="Lapidus A."/>
            <person name="Glavina Del Rio T."/>
            <person name="Copeland A."/>
            <person name="Tice H."/>
            <person name="Cheng J.-F."/>
            <person name="Lucas S."/>
            <person name="Chen F."/>
            <person name="Nolan M."/>
            <person name="LaButti K."/>
            <person name="Pati A."/>
            <person name="Ivanova N."/>
            <person name="Mavrommatis K."/>
            <person name="Mikhailova N."/>
            <person name="Pitluck S."/>
            <person name="Bruce D."/>
            <person name="Goodwin L."/>
            <person name="Land M."/>
            <person name="Hauser L."/>
            <person name="Chang Y.-J."/>
            <person name="Jeffries C.D."/>
            <person name="Chen A."/>
            <person name="Palaniappan K."/>
            <person name="Chain P."/>
            <person name="Rohde M."/>
            <person name="Goeker M."/>
            <person name="Bristow J."/>
            <person name="Eisen J.A."/>
            <person name="Markowitz V."/>
            <person name="Hugenholtz P."/>
            <person name="Kyrpides N.C."/>
            <person name="Klenk H.-P."/>
            <person name="Brettin T."/>
        </authorList>
    </citation>
    <scope>NUCLEOTIDE SEQUENCE [LARGE SCALE GENOMIC DNA]</scope>
    <source>
        <strain evidence="2">DSM 17836 / JCM 10339 / NBRC 14399</strain>
    </source>
</reference>
<protein>
    <submittedName>
        <fullName evidence="1">Uncharacterized protein</fullName>
    </submittedName>
</protein>
<dbReference type="AlphaFoldDB" id="D2PYK8"/>
<dbReference type="EMBL" id="CP001736">
    <property type="protein sequence ID" value="ADB29854.1"/>
    <property type="molecule type" value="Genomic_DNA"/>
</dbReference>
<reference evidence="2" key="1">
    <citation type="submission" date="2009-09" db="EMBL/GenBank/DDBJ databases">
        <title>The complete genome of Kribbella flavida DSM 17836.</title>
        <authorList>
            <consortium name="US DOE Joint Genome Institute (JGI-PGF)"/>
            <person name="Lucas S."/>
            <person name="Copeland A."/>
            <person name="Lapidus A."/>
            <person name="Glavina del Rio T."/>
            <person name="Dalin E."/>
            <person name="Tice H."/>
            <person name="Bruce D."/>
            <person name="Goodwin L."/>
            <person name="Pitluck S."/>
            <person name="Kyrpides N."/>
            <person name="Mavromatis K."/>
            <person name="Ivanova N."/>
            <person name="Saunders E."/>
            <person name="Brettin T."/>
            <person name="Detter J.C."/>
            <person name="Han C."/>
            <person name="Larimer F."/>
            <person name="Land M."/>
            <person name="Hauser L."/>
            <person name="Markowitz V."/>
            <person name="Cheng J.-F."/>
            <person name="Hugenholtz P."/>
            <person name="Woyke T."/>
            <person name="Wu D."/>
            <person name="Pukall R."/>
            <person name="Klenk H.-P."/>
            <person name="Eisen J.A."/>
        </authorList>
    </citation>
    <scope>NUCLEOTIDE SEQUENCE [LARGE SCALE GENOMIC DNA]</scope>
    <source>
        <strain evidence="2">DSM 17836 / JCM 10339 / NBRC 14399</strain>
    </source>
</reference>
<dbReference type="RefSeq" id="WP_012918410.1">
    <property type="nucleotide sequence ID" value="NC_013729.1"/>
</dbReference>